<evidence type="ECO:0000256" key="9">
    <source>
        <dbReference type="SAM" id="Coils"/>
    </source>
</evidence>
<feature type="transmembrane region" description="Helical" evidence="10">
    <location>
        <begin position="115"/>
        <end position="133"/>
    </location>
</feature>
<dbReference type="EC" id="2.7.13.3" evidence="2"/>
<dbReference type="InterPro" id="IPR036890">
    <property type="entry name" value="HATPase_C_sf"/>
</dbReference>
<evidence type="ECO:0000313" key="12">
    <source>
        <dbReference type="EMBL" id="MCF2528012.1"/>
    </source>
</evidence>
<evidence type="ECO:0000256" key="2">
    <source>
        <dbReference type="ARBA" id="ARBA00012438"/>
    </source>
</evidence>
<comment type="catalytic activity">
    <reaction evidence="1">
        <text>ATP + protein L-histidine = ADP + protein N-phospho-L-histidine.</text>
        <dbReference type="EC" id="2.7.13.3"/>
    </reaction>
</comment>
<organism evidence="12 13">
    <name type="scientific">Yinghuangia soli</name>
    <dbReference type="NCBI Taxonomy" id="2908204"/>
    <lineage>
        <taxon>Bacteria</taxon>
        <taxon>Bacillati</taxon>
        <taxon>Actinomycetota</taxon>
        <taxon>Actinomycetes</taxon>
        <taxon>Kitasatosporales</taxon>
        <taxon>Streptomycetaceae</taxon>
        <taxon>Yinghuangia</taxon>
    </lineage>
</organism>
<evidence type="ECO:0000256" key="7">
    <source>
        <dbReference type="ARBA" id="ARBA00022840"/>
    </source>
</evidence>
<accession>A0AA41Q0X2</accession>
<keyword evidence="3" id="KW-0597">Phosphoprotein</keyword>
<dbReference type="Gene3D" id="1.20.5.1930">
    <property type="match status" value="1"/>
</dbReference>
<dbReference type="AlphaFoldDB" id="A0AA41Q0X2"/>
<evidence type="ECO:0000256" key="6">
    <source>
        <dbReference type="ARBA" id="ARBA00022777"/>
    </source>
</evidence>
<reference evidence="12" key="1">
    <citation type="submission" date="2022-01" db="EMBL/GenBank/DDBJ databases">
        <title>Genome-Based Taxonomic Classification of the Phylum Actinobacteria.</title>
        <authorList>
            <person name="Gao Y."/>
        </authorList>
    </citation>
    <scope>NUCLEOTIDE SEQUENCE</scope>
    <source>
        <strain evidence="12">KLBMP 8922</strain>
    </source>
</reference>
<dbReference type="RefSeq" id="WP_235052173.1">
    <property type="nucleotide sequence ID" value="NZ_JAKFHA010000005.1"/>
</dbReference>
<keyword evidence="7" id="KW-0067">ATP-binding</keyword>
<dbReference type="GO" id="GO:0005524">
    <property type="term" value="F:ATP binding"/>
    <property type="evidence" value="ECO:0007669"/>
    <property type="project" value="UniProtKB-KW"/>
</dbReference>
<keyword evidence="8" id="KW-0902">Two-component regulatory system</keyword>
<evidence type="ECO:0000256" key="1">
    <source>
        <dbReference type="ARBA" id="ARBA00000085"/>
    </source>
</evidence>
<keyword evidence="10" id="KW-0472">Membrane</keyword>
<keyword evidence="13" id="KW-1185">Reference proteome</keyword>
<dbReference type="Gene3D" id="3.30.565.10">
    <property type="entry name" value="Histidine kinase-like ATPase, C-terminal domain"/>
    <property type="match status" value="1"/>
</dbReference>
<dbReference type="Proteomes" id="UP001165378">
    <property type="component" value="Unassembled WGS sequence"/>
</dbReference>
<keyword evidence="10" id="KW-0812">Transmembrane</keyword>
<evidence type="ECO:0000256" key="4">
    <source>
        <dbReference type="ARBA" id="ARBA00022679"/>
    </source>
</evidence>
<keyword evidence="10" id="KW-1133">Transmembrane helix</keyword>
<sequence length="408" mass="43986">MSGVRWGRVGRFVGSLRRTGAEWAIDGLLTLGAVAVGVTLLVGSMDEDPSVGDHITAQIFYGVVAAVAFLVFRRRFPVTLAWICVLAGFTFVTVMGTTVVALFGVAERRRPRTSVSITAVHALLVFVLFYLATEDRAEYFGAAGVFLFFDVVALTGGLLVRSQRMLVGSLQERARQAENEQRMLVEEARLLERERIAREMHDVLAHRISLLAVHAGALEVRSDASPQEARAAGVIRQAAHDALEDLRDVIRMLRTDEDAGAADRPQPTLGDLPALIEQSRRAGAVVEFACAPVAPETSARVGRHAYRIVQEGLTNARKHAPGARVRVDVAAAEQAEQAGLAIEIVNPLHVSPASVPALPGAGAGLIGLRERVTLVGGRLEHGTEDGEFRLRAWLPWQPSAETGRVRGG</sequence>
<dbReference type="GO" id="GO:0000155">
    <property type="term" value="F:phosphorelay sensor kinase activity"/>
    <property type="evidence" value="ECO:0007669"/>
    <property type="project" value="InterPro"/>
</dbReference>
<evidence type="ECO:0000256" key="10">
    <source>
        <dbReference type="SAM" id="Phobius"/>
    </source>
</evidence>
<evidence type="ECO:0000256" key="8">
    <source>
        <dbReference type="ARBA" id="ARBA00023012"/>
    </source>
</evidence>
<name>A0AA41Q0X2_9ACTN</name>
<evidence type="ECO:0000256" key="5">
    <source>
        <dbReference type="ARBA" id="ARBA00022741"/>
    </source>
</evidence>
<feature type="transmembrane region" description="Helical" evidence="10">
    <location>
        <begin position="79"/>
        <end position="103"/>
    </location>
</feature>
<dbReference type="SUPFAM" id="SSF55874">
    <property type="entry name" value="ATPase domain of HSP90 chaperone/DNA topoisomerase II/histidine kinase"/>
    <property type="match status" value="1"/>
</dbReference>
<feature type="transmembrane region" description="Helical" evidence="10">
    <location>
        <begin position="23"/>
        <end position="43"/>
    </location>
</feature>
<dbReference type="Pfam" id="PF07730">
    <property type="entry name" value="HisKA_3"/>
    <property type="match status" value="1"/>
</dbReference>
<dbReference type="CDD" id="cd16917">
    <property type="entry name" value="HATPase_UhpB-NarQ-NarX-like"/>
    <property type="match status" value="1"/>
</dbReference>
<dbReference type="EMBL" id="JAKFHA010000005">
    <property type="protein sequence ID" value="MCF2528012.1"/>
    <property type="molecule type" value="Genomic_DNA"/>
</dbReference>
<feature type="domain" description="Signal transduction histidine kinase subgroup 3 dimerisation and phosphoacceptor" evidence="11">
    <location>
        <begin position="192"/>
        <end position="257"/>
    </location>
</feature>
<proteinExistence type="predicted"/>
<keyword evidence="6 12" id="KW-0418">Kinase</keyword>
<protein>
    <recommendedName>
        <fullName evidence="2">histidine kinase</fullName>
        <ecNumber evidence="2">2.7.13.3</ecNumber>
    </recommendedName>
</protein>
<keyword evidence="9" id="KW-0175">Coiled coil</keyword>
<feature type="transmembrane region" description="Helical" evidence="10">
    <location>
        <begin position="139"/>
        <end position="160"/>
    </location>
</feature>
<evidence type="ECO:0000259" key="11">
    <source>
        <dbReference type="Pfam" id="PF07730"/>
    </source>
</evidence>
<gene>
    <name evidence="12" type="ORF">LZ495_12380</name>
</gene>
<feature type="transmembrane region" description="Helical" evidence="10">
    <location>
        <begin position="55"/>
        <end position="73"/>
    </location>
</feature>
<dbReference type="PANTHER" id="PTHR24421">
    <property type="entry name" value="NITRATE/NITRITE SENSOR PROTEIN NARX-RELATED"/>
    <property type="match status" value="1"/>
</dbReference>
<keyword evidence="5" id="KW-0547">Nucleotide-binding</keyword>
<dbReference type="InterPro" id="IPR011712">
    <property type="entry name" value="Sig_transdc_His_kin_sub3_dim/P"/>
</dbReference>
<feature type="coiled-coil region" evidence="9">
    <location>
        <begin position="160"/>
        <end position="194"/>
    </location>
</feature>
<comment type="caution">
    <text evidence="12">The sequence shown here is derived from an EMBL/GenBank/DDBJ whole genome shotgun (WGS) entry which is preliminary data.</text>
</comment>
<dbReference type="GO" id="GO:0046983">
    <property type="term" value="F:protein dimerization activity"/>
    <property type="evidence" value="ECO:0007669"/>
    <property type="project" value="InterPro"/>
</dbReference>
<dbReference type="InterPro" id="IPR050482">
    <property type="entry name" value="Sensor_HK_TwoCompSys"/>
</dbReference>
<evidence type="ECO:0000313" key="13">
    <source>
        <dbReference type="Proteomes" id="UP001165378"/>
    </source>
</evidence>
<evidence type="ECO:0000256" key="3">
    <source>
        <dbReference type="ARBA" id="ARBA00022553"/>
    </source>
</evidence>
<keyword evidence="4" id="KW-0808">Transferase</keyword>
<dbReference type="GO" id="GO:0016020">
    <property type="term" value="C:membrane"/>
    <property type="evidence" value="ECO:0007669"/>
    <property type="project" value="InterPro"/>
</dbReference>
<dbReference type="PANTHER" id="PTHR24421:SF10">
    <property type="entry name" value="NITRATE_NITRITE SENSOR PROTEIN NARQ"/>
    <property type="match status" value="1"/>
</dbReference>